<keyword evidence="10" id="KW-0677">Repeat</keyword>
<name>A0A0X8HSY7_9SACH</name>
<dbReference type="Pfam" id="PF07732">
    <property type="entry name" value="Cu-oxidase_3"/>
    <property type="match status" value="1"/>
</dbReference>
<dbReference type="Gene3D" id="2.60.40.420">
    <property type="entry name" value="Cupredoxins - blue copper proteins"/>
    <property type="match status" value="3"/>
</dbReference>
<dbReference type="FunFam" id="2.60.40.420:FF:000025">
    <property type="entry name" value="FET5p Multicopper oxidase"/>
    <property type="match status" value="1"/>
</dbReference>
<dbReference type="PANTHER" id="PTHR11709:SF361">
    <property type="entry name" value="IRON TRANSPORT MULTICOPPER OXIDASE FET3"/>
    <property type="match status" value="1"/>
</dbReference>
<dbReference type="PROSITE" id="PS00080">
    <property type="entry name" value="MULTICOPPER_OXIDASE2"/>
    <property type="match status" value="1"/>
</dbReference>
<dbReference type="OrthoDB" id="2121828at2759"/>
<keyword evidence="12" id="KW-0560">Oxidoreductase</keyword>
<feature type="domain" description="Plastocyanin-like" evidence="23">
    <location>
        <begin position="31"/>
        <end position="146"/>
    </location>
</feature>
<dbReference type="RefSeq" id="XP_017987882.1">
    <property type="nucleotide sequence ID" value="XM_018132393.1"/>
</dbReference>
<dbReference type="CDD" id="cd13851">
    <property type="entry name" value="CuRO_1_Fet3p"/>
    <property type="match status" value="1"/>
</dbReference>
<dbReference type="PROSITE" id="PS00079">
    <property type="entry name" value="MULTICOPPER_OXIDASE1"/>
    <property type="match status" value="2"/>
</dbReference>
<comment type="similarity">
    <text evidence="3">Belongs to the multicopper oxidase family.</text>
</comment>
<evidence type="ECO:0000256" key="17">
    <source>
        <dbReference type="ARBA" id="ARBA00023180"/>
    </source>
</evidence>
<dbReference type="FunFam" id="2.60.40.420:FF:000024">
    <property type="entry name" value="FET5p Multicopper oxidase"/>
    <property type="match status" value="1"/>
</dbReference>
<comment type="subcellular location">
    <subcellularLocation>
        <location evidence="2">Cell membrane</location>
        <topology evidence="2">Single-pass membrane protein</topology>
    </subcellularLocation>
</comment>
<evidence type="ECO:0000256" key="11">
    <source>
        <dbReference type="ARBA" id="ARBA00022989"/>
    </source>
</evidence>
<feature type="region of interest" description="Disordered" evidence="18">
    <location>
        <begin position="596"/>
        <end position="624"/>
    </location>
</feature>
<evidence type="ECO:0000256" key="1">
    <source>
        <dbReference type="ARBA" id="ARBA00001935"/>
    </source>
</evidence>
<evidence type="ECO:0000256" key="2">
    <source>
        <dbReference type="ARBA" id="ARBA00004162"/>
    </source>
</evidence>
<dbReference type="Pfam" id="PF00394">
    <property type="entry name" value="Cu-oxidase"/>
    <property type="match status" value="1"/>
</dbReference>
<evidence type="ECO:0000259" key="21">
    <source>
        <dbReference type="Pfam" id="PF00394"/>
    </source>
</evidence>
<gene>
    <name evidence="24" type="ORF">AW171_hschr42807</name>
</gene>
<evidence type="ECO:0000256" key="7">
    <source>
        <dbReference type="ARBA" id="ARBA00022692"/>
    </source>
</evidence>
<evidence type="ECO:0000259" key="23">
    <source>
        <dbReference type="Pfam" id="PF07732"/>
    </source>
</evidence>
<dbReference type="GO" id="GO:0005507">
    <property type="term" value="F:copper ion binding"/>
    <property type="evidence" value="ECO:0007669"/>
    <property type="project" value="InterPro"/>
</dbReference>
<dbReference type="Pfam" id="PF07731">
    <property type="entry name" value="Cu-oxidase_2"/>
    <property type="match status" value="1"/>
</dbReference>
<keyword evidence="13" id="KW-0408">Iron</keyword>
<evidence type="ECO:0000313" key="24">
    <source>
        <dbReference type="EMBL" id="AMD20886.1"/>
    </source>
</evidence>
<evidence type="ECO:0000256" key="9">
    <source>
        <dbReference type="ARBA" id="ARBA00022729"/>
    </source>
</evidence>
<accession>A0A0X8HSY7</accession>
<evidence type="ECO:0000256" key="16">
    <source>
        <dbReference type="ARBA" id="ARBA00023136"/>
    </source>
</evidence>
<dbReference type="CDD" id="cd13877">
    <property type="entry name" value="CuRO_2_Fet3p_like"/>
    <property type="match status" value="1"/>
</dbReference>
<dbReference type="InterPro" id="IPR033138">
    <property type="entry name" value="Cu_oxidase_CS"/>
</dbReference>
<keyword evidence="25" id="KW-1185">Reference proteome</keyword>
<dbReference type="InterPro" id="IPR011707">
    <property type="entry name" value="Cu-oxidase-like_N"/>
</dbReference>
<feature type="chain" id="PRO_5007066940" evidence="20">
    <location>
        <begin position="22"/>
        <end position="624"/>
    </location>
</feature>
<keyword evidence="17" id="KW-0325">Glycoprotein</keyword>
<keyword evidence="16 19" id="KW-0472">Membrane</keyword>
<dbReference type="GO" id="GO:0010106">
    <property type="term" value="P:cellular response to iron ion starvation"/>
    <property type="evidence" value="ECO:0007669"/>
    <property type="project" value="TreeGrafter"/>
</dbReference>
<feature type="domain" description="Plastocyanin-like" evidence="22">
    <location>
        <begin position="363"/>
        <end position="506"/>
    </location>
</feature>
<evidence type="ECO:0000256" key="4">
    <source>
        <dbReference type="ARBA" id="ARBA00022448"/>
    </source>
</evidence>
<evidence type="ECO:0000256" key="5">
    <source>
        <dbReference type="ARBA" id="ARBA00022475"/>
    </source>
</evidence>
<keyword evidence="15" id="KW-0406">Ion transport</keyword>
<keyword evidence="11 19" id="KW-1133">Transmembrane helix</keyword>
<dbReference type="AlphaFoldDB" id="A0A0X8HSY7"/>
<dbReference type="GO" id="GO:0033215">
    <property type="term" value="P:reductive iron assimilation"/>
    <property type="evidence" value="ECO:0007669"/>
    <property type="project" value="TreeGrafter"/>
</dbReference>
<comment type="cofactor">
    <cofactor evidence="1">
        <name>Cu cation</name>
        <dbReference type="ChEBI" id="CHEBI:23378"/>
    </cofactor>
</comment>
<organism evidence="24 25">
    <name type="scientific">Eremothecium sinecaudum</name>
    <dbReference type="NCBI Taxonomy" id="45286"/>
    <lineage>
        <taxon>Eukaryota</taxon>
        <taxon>Fungi</taxon>
        <taxon>Dikarya</taxon>
        <taxon>Ascomycota</taxon>
        <taxon>Saccharomycotina</taxon>
        <taxon>Saccharomycetes</taxon>
        <taxon>Saccharomycetales</taxon>
        <taxon>Saccharomycetaceae</taxon>
        <taxon>Eremothecium</taxon>
    </lineage>
</organism>
<evidence type="ECO:0000256" key="8">
    <source>
        <dbReference type="ARBA" id="ARBA00022723"/>
    </source>
</evidence>
<keyword evidence="9 20" id="KW-0732">Signal</keyword>
<feature type="domain" description="Plastocyanin-like" evidence="21">
    <location>
        <begin position="155"/>
        <end position="283"/>
    </location>
</feature>
<dbReference type="PANTHER" id="PTHR11709">
    <property type="entry name" value="MULTI-COPPER OXIDASE"/>
    <property type="match status" value="1"/>
</dbReference>
<evidence type="ECO:0000256" key="12">
    <source>
        <dbReference type="ARBA" id="ARBA00023002"/>
    </source>
</evidence>
<dbReference type="FunFam" id="2.60.40.420:FF:000022">
    <property type="entry name" value="FET5p Multicopper oxidase"/>
    <property type="match status" value="1"/>
</dbReference>
<evidence type="ECO:0000256" key="15">
    <source>
        <dbReference type="ARBA" id="ARBA00023065"/>
    </source>
</evidence>
<dbReference type="InterPro" id="IPR011706">
    <property type="entry name" value="Cu-oxidase_C"/>
</dbReference>
<dbReference type="GeneID" id="28724154"/>
<keyword evidence="6" id="KW-0410">Iron transport</keyword>
<keyword evidence="7 19" id="KW-0812">Transmembrane</keyword>
<evidence type="ECO:0000256" key="13">
    <source>
        <dbReference type="ARBA" id="ARBA00023004"/>
    </source>
</evidence>
<dbReference type="GO" id="GO:0004322">
    <property type="term" value="F:ferroxidase activity"/>
    <property type="evidence" value="ECO:0007669"/>
    <property type="project" value="TreeGrafter"/>
</dbReference>
<dbReference type="STRING" id="45286.A0A0X8HSY7"/>
<feature type="transmembrane region" description="Helical" evidence="19">
    <location>
        <begin position="565"/>
        <end position="587"/>
    </location>
</feature>
<proteinExistence type="inferred from homology"/>
<dbReference type="InterPro" id="IPR044130">
    <property type="entry name" value="CuRO_2_Fet3-like"/>
</dbReference>
<dbReference type="InterPro" id="IPR002355">
    <property type="entry name" value="Cu_oxidase_Cu_BS"/>
</dbReference>
<dbReference type="EMBL" id="CP014244">
    <property type="protein sequence ID" value="AMD20886.1"/>
    <property type="molecule type" value="Genomic_DNA"/>
</dbReference>
<dbReference type="CDD" id="cd13899">
    <property type="entry name" value="CuRO_3_Fet3p"/>
    <property type="match status" value="1"/>
</dbReference>
<feature type="signal peptide" evidence="20">
    <location>
        <begin position="1"/>
        <end position="21"/>
    </location>
</feature>
<evidence type="ECO:0000313" key="25">
    <source>
        <dbReference type="Proteomes" id="UP000243052"/>
    </source>
</evidence>
<keyword evidence="4" id="KW-0813">Transport</keyword>
<sequence>MVKKVGLLIAALTQLIAVVSAATHEFHWRAQYAMKNVDGDKEREVISCNGEFPWPDVRVKRGDRVIVHLENGLEDRNTSLHFHGMFQNGTNQMDGPEMVTQCPINPGDTMIYNFTVEHNKGTFWYHSHTMGQFQDGMKGLFIIEDDDFPYEYDEETALELSDWYHRSTKEIIPEFLSLYNPTGAEPVPQSLIMNNTRELKWHVKPNTTYLLRVANTGGFVSQYFWIEDHDLEVVEVDGVYVERNVTNMIYITSAQRYSMLVRTKSDTSKNFAIMQAFDRMMLDVEPEDLIYNAASFMIYDDEKDLPEPIVPEEYEFLDDVYLVPVDEHRREAYGDPDVSIEVTVDMDNLANGINYAFFNNITYVAPKVPTLMTVLSSGENARDPRVYGSNTHTYVYDKDEIVEIIINNHDTGRHPFHLHGRVFQVVARGPVVVTDKDTADDQETIEYDPDSAEFREIPMCRDTVYVEGKSWVVLRFKADNPGVWLFHCHIEWHMMQGLSLTLVEAPLDIQNTASQQLTDSSLGVCANVGMRHLGNAAGNSDDIFDLTGENVQAKAIPDGFTAKGIVAMFFSCLVAIIGLVTLSIYGLMEFQNLDGEDEESDKVKPGSASSISNDADHSSSLNKR</sequence>
<evidence type="ECO:0000256" key="19">
    <source>
        <dbReference type="SAM" id="Phobius"/>
    </source>
</evidence>
<protein>
    <submittedName>
        <fullName evidence="24">HDR144Wp</fullName>
    </submittedName>
</protein>
<keyword evidence="14" id="KW-0186">Copper</keyword>
<evidence type="ECO:0000256" key="10">
    <source>
        <dbReference type="ARBA" id="ARBA00022737"/>
    </source>
</evidence>
<evidence type="ECO:0000256" key="14">
    <source>
        <dbReference type="ARBA" id="ARBA00023008"/>
    </source>
</evidence>
<dbReference type="Proteomes" id="UP000243052">
    <property type="component" value="Chromosome iv"/>
</dbReference>
<keyword evidence="5" id="KW-1003">Cell membrane</keyword>
<keyword evidence="8" id="KW-0479">Metal-binding</keyword>
<evidence type="ECO:0000256" key="20">
    <source>
        <dbReference type="SAM" id="SignalP"/>
    </source>
</evidence>
<dbReference type="GO" id="GO:0033573">
    <property type="term" value="C:high-affinity iron permease complex"/>
    <property type="evidence" value="ECO:0007669"/>
    <property type="project" value="TreeGrafter"/>
</dbReference>
<dbReference type="InterPro" id="IPR001117">
    <property type="entry name" value="Cu-oxidase_2nd"/>
</dbReference>
<evidence type="ECO:0000256" key="6">
    <source>
        <dbReference type="ARBA" id="ARBA00022496"/>
    </source>
</evidence>
<reference evidence="24 25" key="1">
    <citation type="submission" date="2016-01" db="EMBL/GenBank/DDBJ databases">
        <title>Genome sequence of the yeast Holleya sinecauda.</title>
        <authorList>
            <person name="Dietrich F.S."/>
        </authorList>
    </citation>
    <scope>NUCLEOTIDE SEQUENCE [LARGE SCALE GENOMIC DNA]</scope>
    <source>
        <strain evidence="24 25">ATCC 58844</strain>
    </source>
</reference>
<dbReference type="InterPro" id="IPR045087">
    <property type="entry name" value="Cu-oxidase_fam"/>
</dbReference>
<dbReference type="InterPro" id="IPR008972">
    <property type="entry name" value="Cupredoxin"/>
</dbReference>
<evidence type="ECO:0000256" key="3">
    <source>
        <dbReference type="ARBA" id="ARBA00010609"/>
    </source>
</evidence>
<dbReference type="SUPFAM" id="SSF49503">
    <property type="entry name" value="Cupredoxins"/>
    <property type="match status" value="3"/>
</dbReference>
<evidence type="ECO:0000259" key="22">
    <source>
        <dbReference type="Pfam" id="PF07731"/>
    </source>
</evidence>
<evidence type="ECO:0000256" key="18">
    <source>
        <dbReference type="SAM" id="MobiDB-lite"/>
    </source>
</evidence>